<reference evidence="1" key="2">
    <citation type="submission" date="2022-01" db="EMBL/GenBank/DDBJ databases">
        <authorList>
            <person name="Yamashiro T."/>
            <person name="Shiraishi A."/>
            <person name="Satake H."/>
            <person name="Nakayama K."/>
        </authorList>
    </citation>
    <scope>NUCLEOTIDE SEQUENCE</scope>
</reference>
<dbReference type="EMBL" id="BQNB010009004">
    <property type="protein sequence ID" value="GJS57412.1"/>
    <property type="molecule type" value="Genomic_DNA"/>
</dbReference>
<dbReference type="Proteomes" id="UP001151760">
    <property type="component" value="Unassembled WGS sequence"/>
</dbReference>
<proteinExistence type="predicted"/>
<comment type="caution">
    <text evidence="1">The sequence shown here is derived from an EMBL/GenBank/DDBJ whole genome shotgun (WGS) entry which is preliminary data.</text>
</comment>
<sequence>MKQRVVGFYKTINDTDLIWWFFLKFLDLVQNTFDDEPGHNHEGYPSGGDVVDLTGDEDLTDEDGDIGMGDSTGVSVSLGGEIFSGGKKSWESTSGQLLWKTVLSWRIVEFKFNGKITVVTFVRELCPHGK</sequence>
<gene>
    <name evidence="1" type="ORF">Tco_0652196</name>
</gene>
<feature type="non-terminal residue" evidence="1">
    <location>
        <position position="130"/>
    </location>
</feature>
<evidence type="ECO:0000313" key="2">
    <source>
        <dbReference type="Proteomes" id="UP001151760"/>
    </source>
</evidence>
<protein>
    <submittedName>
        <fullName evidence="1">Uncharacterized protein</fullName>
    </submittedName>
</protein>
<evidence type="ECO:0000313" key="1">
    <source>
        <dbReference type="EMBL" id="GJS57412.1"/>
    </source>
</evidence>
<keyword evidence="2" id="KW-1185">Reference proteome</keyword>
<reference evidence="1" key="1">
    <citation type="journal article" date="2022" name="Int. J. Mol. Sci.">
        <title>Draft Genome of Tanacetum Coccineum: Genomic Comparison of Closely Related Tanacetum-Family Plants.</title>
        <authorList>
            <person name="Yamashiro T."/>
            <person name="Shiraishi A."/>
            <person name="Nakayama K."/>
            <person name="Satake H."/>
        </authorList>
    </citation>
    <scope>NUCLEOTIDE SEQUENCE</scope>
</reference>
<accession>A0ABQ4WWZ6</accession>
<organism evidence="1 2">
    <name type="scientific">Tanacetum coccineum</name>
    <dbReference type="NCBI Taxonomy" id="301880"/>
    <lineage>
        <taxon>Eukaryota</taxon>
        <taxon>Viridiplantae</taxon>
        <taxon>Streptophyta</taxon>
        <taxon>Embryophyta</taxon>
        <taxon>Tracheophyta</taxon>
        <taxon>Spermatophyta</taxon>
        <taxon>Magnoliopsida</taxon>
        <taxon>eudicotyledons</taxon>
        <taxon>Gunneridae</taxon>
        <taxon>Pentapetalae</taxon>
        <taxon>asterids</taxon>
        <taxon>campanulids</taxon>
        <taxon>Asterales</taxon>
        <taxon>Asteraceae</taxon>
        <taxon>Asteroideae</taxon>
        <taxon>Anthemideae</taxon>
        <taxon>Anthemidinae</taxon>
        <taxon>Tanacetum</taxon>
    </lineage>
</organism>
<name>A0ABQ4WWZ6_9ASTR</name>